<dbReference type="HOGENOM" id="CLU_1897836_0_0_1"/>
<keyword evidence="1" id="KW-0472">Membrane</keyword>
<dbReference type="AlphaFoldDB" id="C8ZFN2"/>
<protein>
    <submittedName>
        <fullName evidence="2">EC1118_1N18_0452p</fullName>
    </submittedName>
</protein>
<keyword evidence="1" id="KW-1133">Transmembrane helix</keyword>
<evidence type="ECO:0000256" key="1">
    <source>
        <dbReference type="SAM" id="Phobius"/>
    </source>
</evidence>
<proteinExistence type="predicted"/>
<accession>C8ZFN2</accession>
<sequence length="134" mass="14726">MVFTSSESSSLLSSLKMTCSMVSMNSLEQISLIKGVPPFFTHILVSFQEDNWVFGLSAVLRILFFIQRIESLGFTLLDLNTSEISNAMGRSRSPLGMLSLVACSINASNSLGVLTDILFLVLYSLLIHLSKKKS</sequence>
<dbReference type="EMBL" id="FN393083">
    <property type="protein sequence ID" value="CAY82198.1"/>
    <property type="molecule type" value="Genomic_DNA"/>
</dbReference>
<organism evidence="2">
    <name type="scientific">Saccharomyces cerevisiae (strain Lalvin EC1118 / Prise de mousse)</name>
    <name type="common">Baker's yeast</name>
    <dbReference type="NCBI Taxonomy" id="643680"/>
    <lineage>
        <taxon>Eukaryota</taxon>
        <taxon>Fungi</taxon>
        <taxon>Dikarya</taxon>
        <taxon>Ascomycota</taxon>
        <taxon>Saccharomycotina</taxon>
        <taxon>Saccharomycetes</taxon>
        <taxon>Saccharomycetales</taxon>
        <taxon>Saccharomycetaceae</taxon>
        <taxon>Saccharomyces</taxon>
    </lineage>
</organism>
<keyword evidence="1" id="KW-0812">Transmembrane</keyword>
<evidence type="ECO:0000313" key="2">
    <source>
        <dbReference type="EMBL" id="CAY82198.1"/>
    </source>
</evidence>
<name>C8ZFN2_YEAS8</name>
<feature type="transmembrane region" description="Helical" evidence="1">
    <location>
        <begin position="111"/>
        <end position="129"/>
    </location>
</feature>
<gene>
    <name evidence="2" type="ORF">EC1118_1N18_0452g</name>
</gene>
<reference evidence="2" key="1">
    <citation type="journal article" date="2009" name="Proc. Natl. Acad. Sci. U.S.A.">
        <title>Eukaryote-to-eukaryote gene transfer events revealed by the genome sequence of the wine yeast Saccharomyces cerevisiae EC1118.</title>
        <authorList>
            <person name="Novo M."/>
            <person name="Bigey F."/>
            <person name="Beyne E."/>
            <person name="Galeote V."/>
            <person name="Gavory F."/>
            <person name="Mallet S."/>
            <person name="Cambot B."/>
            <person name="Legras J.L."/>
            <person name="Wincker P."/>
            <person name="Casaregola S."/>
            <person name="Dequin S."/>
        </authorList>
    </citation>
    <scope>NUCLEOTIDE SEQUENCE [LARGE SCALE GENOMIC DNA]</scope>
    <source>
        <strain evidence="2">Lalvin EC1118</strain>
        <strain>Lalvin EC1118 / Prise de mousse</strain>
    </source>
</reference>